<reference evidence="2" key="1">
    <citation type="journal article" date="2019" name="Int. J. Syst. Evol. Microbiol.">
        <title>The Global Catalogue of Microorganisms (GCM) 10K type strain sequencing project: providing services to taxonomists for standard genome sequencing and annotation.</title>
        <authorList>
            <consortium name="The Broad Institute Genomics Platform"/>
            <consortium name="The Broad Institute Genome Sequencing Center for Infectious Disease"/>
            <person name="Wu L."/>
            <person name="Ma J."/>
        </authorList>
    </citation>
    <scope>NUCLEOTIDE SEQUENCE [LARGE SCALE GENOMIC DNA]</scope>
    <source>
        <strain evidence="2">KCTC 52677</strain>
    </source>
</reference>
<keyword evidence="2" id="KW-1185">Reference proteome</keyword>
<sequence>MAAITILAMLFISIVFTVDFLRAIDEIRRDRAELKAQWRKTKAGGFSV</sequence>
<gene>
    <name evidence="1" type="ORF">ACFOHH_13685</name>
</gene>
<dbReference type="Proteomes" id="UP001595377">
    <property type="component" value="Unassembled WGS sequence"/>
</dbReference>
<evidence type="ECO:0000313" key="2">
    <source>
        <dbReference type="Proteomes" id="UP001595377"/>
    </source>
</evidence>
<proteinExistence type="predicted"/>
<name>A0ABV7DGU4_9HYPH</name>
<evidence type="ECO:0000313" key="1">
    <source>
        <dbReference type="EMBL" id="MFC3074159.1"/>
    </source>
</evidence>
<organism evidence="1 2">
    <name type="scientific">Shinella pollutisoli</name>
    <dbReference type="NCBI Taxonomy" id="2250594"/>
    <lineage>
        <taxon>Bacteria</taxon>
        <taxon>Pseudomonadati</taxon>
        <taxon>Pseudomonadota</taxon>
        <taxon>Alphaproteobacteria</taxon>
        <taxon>Hyphomicrobiales</taxon>
        <taxon>Rhizobiaceae</taxon>
        <taxon>Shinella</taxon>
    </lineage>
</organism>
<comment type="caution">
    <text evidence="1">The sequence shown here is derived from an EMBL/GenBank/DDBJ whole genome shotgun (WGS) entry which is preliminary data.</text>
</comment>
<dbReference type="RefSeq" id="WP_257316928.1">
    <property type="nucleotide sequence ID" value="NZ_JANFDG010000023.1"/>
</dbReference>
<dbReference type="EMBL" id="JBHRSP010000022">
    <property type="protein sequence ID" value="MFC3074159.1"/>
    <property type="molecule type" value="Genomic_DNA"/>
</dbReference>
<protein>
    <submittedName>
        <fullName evidence="1">Uncharacterized protein</fullName>
    </submittedName>
</protein>
<accession>A0ABV7DGU4</accession>